<name>A0A0F9V985_9ZZZZ</name>
<dbReference type="EMBL" id="LAZR01000065">
    <property type="protein sequence ID" value="KKN96292.1"/>
    <property type="molecule type" value="Genomic_DNA"/>
</dbReference>
<feature type="region of interest" description="Disordered" evidence="1">
    <location>
        <begin position="28"/>
        <end position="63"/>
    </location>
</feature>
<dbReference type="AlphaFoldDB" id="A0A0F9V985"/>
<accession>A0A0F9V985</accession>
<protein>
    <submittedName>
        <fullName evidence="2">Uncharacterized protein</fullName>
    </submittedName>
</protein>
<evidence type="ECO:0000313" key="2">
    <source>
        <dbReference type="EMBL" id="KKN96292.1"/>
    </source>
</evidence>
<organism evidence="2">
    <name type="scientific">marine sediment metagenome</name>
    <dbReference type="NCBI Taxonomy" id="412755"/>
    <lineage>
        <taxon>unclassified sequences</taxon>
        <taxon>metagenomes</taxon>
        <taxon>ecological metagenomes</taxon>
    </lineage>
</organism>
<proteinExistence type="predicted"/>
<comment type="caution">
    <text evidence="2">The sequence shown here is derived from an EMBL/GenBank/DDBJ whole genome shotgun (WGS) entry which is preliminary data.</text>
</comment>
<gene>
    <name evidence="2" type="ORF">LCGC14_0168850</name>
</gene>
<sequence length="119" mass="13416">MRKERQRGASASREAYLKQDTTGLFQTVAVAPRLSDQKSPEYDDRNPKEGTNNICEKPSKDWATGLEPKQTGAFVVGADPAKAKYTDHNIARASEEDVLKKMIHPPIFRMAWPFSKPRI</sequence>
<reference evidence="2" key="1">
    <citation type="journal article" date="2015" name="Nature">
        <title>Complex archaea that bridge the gap between prokaryotes and eukaryotes.</title>
        <authorList>
            <person name="Spang A."/>
            <person name="Saw J.H."/>
            <person name="Jorgensen S.L."/>
            <person name="Zaremba-Niedzwiedzka K."/>
            <person name="Martijn J."/>
            <person name="Lind A.E."/>
            <person name="van Eijk R."/>
            <person name="Schleper C."/>
            <person name="Guy L."/>
            <person name="Ettema T.J."/>
        </authorList>
    </citation>
    <scope>NUCLEOTIDE SEQUENCE</scope>
</reference>
<feature type="compositionally biased region" description="Basic and acidic residues" evidence="1">
    <location>
        <begin position="35"/>
        <end position="48"/>
    </location>
</feature>
<evidence type="ECO:0000256" key="1">
    <source>
        <dbReference type="SAM" id="MobiDB-lite"/>
    </source>
</evidence>